<dbReference type="GO" id="GO:0019698">
    <property type="term" value="P:D-galacturonate catabolic process"/>
    <property type="evidence" value="ECO:0007669"/>
    <property type="project" value="TreeGrafter"/>
</dbReference>
<dbReference type="OrthoDB" id="9804574at2"/>
<evidence type="ECO:0000256" key="1">
    <source>
        <dbReference type="ARBA" id="ARBA00023239"/>
    </source>
</evidence>
<dbReference type="Proteomes" id="UP000002318">
    <property type="component" value="Chromosome"/>
</dbReference>
<dbReference type="Pfam" id="PF08666">
    <property type="entry name" value="SAF"/>
    <property type="match status" value="1"/>
</dbReference>
<dbReference type="STRING" id="573413.Spirs_1109"/>
<proteinExistence type="predicted"/>
<keyword evidence="1" id="KW-0456">Lyase</keyword>
<dbReference type="CDD" id="cd11613">
    <property type="entry name" value="SAF_AH_GD"/>
    <property type="match status" value="1"/>
</dbReference>
<dbReference type="HOGENOM" id="CLU_084161_3_0_12"/>
<keyword evidence="4" id="KW-1185">Reference proteome</keyword>
<evidence type="ECO:0000313" key="4">
    <source>
        <dbReference type="Proteomes" id="UP000002318"/>
    </source>
</evidence>
<dbReference type="AlphaFoldDB" id="E1R0Z1"/>
<dbReference type="KEGG" id="ssm:Spirs_1109"/>
<dbReference type="RefSeq" id="WP_013253704.1">
    <property type="nucleotide sequence ID" value="NC_014364.1"/>
</dbReference>
<dbReference type="PANTHER" id="PTHR30536">
    <property type="entry name" value="ALTRONATE/GALACTARATE DEHYDRATASE"/>
    <property type="match status" value="1"/>
</dbReference>
<dbReference type="InterPro" id="IPR052172">
    <property type="entry name" value="UxaA_altronate/galactarate_dh"/>
</dbReference>
<name>E1R0Z1_SEDSS</name>
<evidence type="ECO:0000259" key="2">
    <source>
        <dbReference type="SMART" id="SM00858"/>
    </source>
</evidence>
<dbReference type="EMBL" id="CP002116">
    <property type="protein sequence ID" value="ADK80240.1"/>
    <property type="molecule type" value="Genomic_DNA"/>
</dbReference>
<dbReference type="PANTHER" id="PTHR30536:SF5">
    <property type="entry name" value="ALTRONATE DEHYDRATASE"/>
    <property type="match status" value="1"/>
</dbReference>
<dbReference type="eggNOG" id="COG2721">
    <property type="taxonomic scope" value="Bacteria"/>
</dbReference>
<evidence type="ECO:0000313" key="3">
    <source>
        <dbReference type="EMBL" id="ADK80240.1"/>
    </source>
</evidence>
<dbReference type="GO" id="GO:0016829">
    <property type="term" value="F:lyase activity"/>
    <property type="evidence" value="ECO:0007669"/>
    <property type="project" value="UniProtKB-KW"/>
</dbReference>
<protein>
    <submittedName>
        <fullName evidence="3">SAF domain protein</fullName>
    </submittedName>
</protein>
<accession>E1R0Z1</accession>
<dbReference type="Gene3D" id="2.30.130.110">
    <property type="match status" value="1"/>
</dbReference>
<sequence>MKQDAILITNRDNVATALRDVEAGQTCHFLKGEQAVSVVVQDAIVYGHKFAVVDIPKGADIIKYGEVMGRATADIPRGAHAHVQNIESLRGRGDLKHKGGT</sequence>
<dbReference type="InterPro" id="IPR044144">
    <property type="entry name" value="SAF_UxaA/GarD"/>
</dbReference>
<dbReference type="SMART" id="SM00858">
    <property type="entry name" value="SAF"/>
    <property type="match status" value="1"/>
</dbReference>
<feature type="domain" description="SAF" evidence="2">
    <location>
        <begin position="12"/>
        <end position="87"/>
    </location>
</feature>
<reference evidence="3 4" key="1">
    <citation type="journal article" date="2010" name="Stand. Genomic Sci.">
        <title>Complete genome sequence of Spirochaeta smaragdinae type strain (SEBR 4228).</title>
        <authorList>
            <person name="Mavromatis K."/>
            <person name="Yasawong M."/>
            <person name="Chertkov O."/>
            <person name="Lapidus A."/>
            <person name="Lucas S."/>
            <person name="Nolan M."/>
            <person name="Del Rio T.G."/>
            <person name="Tice H."/>
            <person name="Cheng J.F."/>
            <person name="Pitluck S."/>
            <person name="Liolios K."/>
            <person name="Ivanova N."/>
            <person name="Tapia R."/>
            <person name="Han C."/>
            <person name="Bruce D."/>
            <person name="Goodwin L."/>
            <person name="Pati A."/>
            <person name="Chen A."/>
            <person name="Palaniappan K."/>
            <person name="Land M."/>
            <person name="Hauser L."/>
            <person name="Chang Y.J."/>
            <person name="Jeffries C.D."/>
            <person name="Detter J.C."/>
            <person name="Rohde M."/>
            <person name="Brambilla E."/>
            <person name="Spring S."/>
            <person name="Goker M."/>
            <person name="Sikorski J."/>
            <person name="Woyke T."/>
            <person name="Bristow J."/>
            <person name="Eisen J.A."/>
            <person name="Markowitz V."/>
            <person name="Hugenholtz P."/>
            <person name="Klenk H.P."/>
            <person name="Kyrpides N.C."/>
        </authorList>
    </citation>
    <scope>NUCLEOTIDE SEQUENCE [LARGE SCALE GENOMIC DNA]</scope>
    <source>
        <strain evidence="4">DSM 11293 / JCM 15392 / SEBR 4228</strain>
    </source>
</reference>
<organism evidence="3 4">
    <name type="scientific">Sediminispirochaeta smaragdinae (strain DSM 11293 / JCM 15392 / SEBR 4228)</name>
    <name type="common">Spirochaeta smaragdinae</name>
    <dbReference type="NCBI Taxonomy" id="573413"/>
    <lineage>
        <taxon>Bacteria</taxon>
        <taxon>Pseudomonadati</taxon>
        <taxon>Spirochaetota</taxon>
        <taxon>Spirochaetia</taxon>
        <taxon>Spirochaetales</taxon>
        <taxon>Spirochaetaceae</taxon>
        <taxon>Sediminispirochaeta</taxon>
    </lineage>
</organism>
<gene>
    <name evidence="3" type="ordered locus">Spirs_1109</name>
</gene>
<dbReference type="InterPro" id="IPR013974">
    <property type="entry name" value="SAF"/>
</dbReference>